<dbReference type="InterPro" id="IPR027417">
    <property type="entry name" value="P-loop_NTPase"/>
</dbReference>
<dbReference type="RefSeq" id="WP_003511777.1">
    <property type="nucleotide sequence ID" value="NZ_CP013828.1"/>
</dbReference>
<reference evidence="2 3" key="1">
    <citation type="submission" date="2017-09" db="EMBL/GenBank/DDBJ databases">
        <title>Evaluation of Pacific Biosciences Sequencing Technology to Finishing C. thermocellum Genome Sequences.</title>
        <authorList>
            <person name="Brown S."/>
        </authorList>
    </citation>
    <scope>NUCLEOTIDE SEQUENCE [LARGE SCALE GENOMIC DNA]</scope>
    <source>
        <strain evidence="2 3">AD2</strain>
    </source>
</reference>
<dbReference type="GeneID" id="35804533"/>
<accession>A0AB36TDW4</accession>
<dbReference type="SUPFAM" id="SSF52540">
    <property type="entry name" value="P-loop containing nucleoside triphosphate hydrolases"/>
    <property type="match status" value="1"/>
</dbReference>
<organism evidence="2 3">
    <name type="scientific">Acetivibrio thermocellus AD2</name>
    <dbReference type="NCBI Taxonomy" id="1138384"/>
    <lineage>
        <taxon>Bacteria</taxon>
        <taxon>Bacillati</taxon>
        <taxon>Bacillota</taxon>
        <taxon>Clostridia</taxon>
        <taxon>Eubacteriales</taxon>
        <taxon>Oscillospiraceae</taxon>
        <taxon>Acetivibrio</taxon>
    </lineage>
</organism>
<gene>
    <name evidence="2" type="ORF">M972_11781</name>
</gene>
<dbReference type="InterPro" id="IPR025669">
    <property type="entry name" value="AAA_dom"/>
</dbReference>
<dbReference type="SMR" id="A0AB36TDW4"/>
<protein>
    <submittedName>
        <fullName evidence="2">Mrp family chromosome partitioning ATPase</fullName>
    </submittedName>
</protein>
<dbReference type="EMBL" id="PDBW01000001">
    <property type="protein sequence ID" value="PFH02019.1"/>
    <property type="molecule type" value="Genomic_DNA"/>
</dbReference>
<proteinExistence type="predicted"/>
<name>A0AB36TDW4_ACETH</name>
<dbReference type="Gene3D" id="3.40.50.10850">
    <property type="entry name" value="Ntrc-like two-domain protein"/>
    <property type="match status" value="1"/>
</dbReference>
<evidence type="ECO:0000313" key="2">
    <source>
        <dbReference type="EMBL" id="PFH02019.1"/>
    </source>
</evidence>
<evidence type="ECO:0000313" key="3">
    <source>
        <dbReference type="Proteomes" id="UP000223596"/>
    </source>
</evidence>
<evidence type="ECO:0000259" key="1">
    <source>
        <dbReference type="Pfam" id="PF13614"/>
    </source>
</evidence>
<dbReference type="AlphaFoldDB" id="A0AB36TDW4"/>
<dbReference type="Pfam" id="PF13614">
    <property type="entry name" value="AAA_31"/>
    <property type="match status" value="1"/>
</dbReference>
<dbReference type="InterPro" id="IPR050678">
    <property type="entry name" value="DNA_Partitioning_ATPase"/>
</dbReference>
<comment type="caution">
    <text evidence="2">The sequence shown here is derived from an EMBL/GenBank/DDBJ whole genome shotgun (WGS) entry which is preliminary data.</text>
</comment>
<dbReference type="PANTHER" id="PTHR13696:SF99">
    <property type="entry name" value="COBYRINIC ACID AC-DIAMIDE SYNTHASE"/>
    <property type="match status" value="1"/>
</dbReference>
<dbReference type="Proteomes" id="UP000223596">
    <property type="component" value="Unassembled WGS sequence"/>
</dbReference>
<dbReference type="PANTHER" id="PTHR13696">
    <property type="entry name" value="P-LOOP CONTAINING NUCLEOSIDE TRIPHOSPHATE HYDROLASE"/>
    <property type="match status" value="1"/>
</dbReference>
<sequence>MRRLNLVIADTDEGYVRNVVNHLMTNYLDKLRVSSFTRRELLYDFLSGLNKVDVLLISPDMYSKDLPIDSDTKVFLLTKGEPSSKGAGIDYVDKHQVGDEFVNKLVGMFFEGEVEKKEEPVVMESIAGKNVADEDNTGEDITVEDISGEDTVVEEEPFRDVETKVVAIYSPIGGSGKTTVAVNSAVHCAKKGLEVFYLNLENFQSTPLYFNCKKERNLSELLRCLKQGRNVAAKIRQIKQKDADYGVHYFVPPENVVDLKEMDSDEINVLINAFRSMRFYDIVIVDMSSELDDKNIALLNSADEVIMVLAQDAVSNVKAEYVSEQLEKHLAGHGLNLSGKLTVALNKYNFHMALEVDTVCIDGEVVSVYLPFVPGMTAVKGIAQMADIQGDFGAGIEELMGKYIKL</sequence>
<feature type="domain" description="AAA" evidence="1">
    <location>
        <begin position="163"/>
        <end position="316"/>
    </location>
</feature>
<dbReference type="Gene3D" id="3.40.50.300">
    <property type="entry name" value="P-loop containing nucleotide triphosphate hydrolases"/>
    <property type="match status" value="1"/>
</dbReference>